<protein>
    <submittedName>
        <fullName evidence="6">Pca operon transcription factor PcaQ</fullName>
    </submittedName>
</protein>
<name>A0A8F6TYV7_9RHOB</name>
<dbReference type="Pfam" id="PF03466">
    <property type="entry name" value="LysR_substrate"/>
    <property type="match status" value="1"/>
</dbReference>
<dbReference type="Proteomes" id="UP000825009">
    <property type="component" value="Chromosome"/>
</dbReference>
<evidence type="ECO:0000313" key="7">
    <source>
        <dbReference type="Proteomes" id="UP000825009"/>
    </source>
</evidence>
<proteinExistence type="inferred from homology"/>
<dbReference type="RefSeq" id="WP_219003364.1">
    <property type="nucleotide sequence ID" value="NZ_CP079194.1"/>
</dbReference>
<feature type="domain" description="HTH lysR-type" evidence="5">
    <location>
        <begin position="5"/>
        <end position="62"/>
    </location>
</feature>
<reference evidence="6 7" key="1">
    <citation type="submission" date="2021-07" db="EMBL/GenBank/DDBJ databases">
        <title>A novel Jannaschia species isolated from marine dinoflagellate Ceratoperidinium margalefii.</title>
        <authorList>
            <person name="Jiang Y."/>
            <person name="Li Z."/>
        </authorList>
    </citation>
    <scope>NUCLEOTIDE SEQUENCE [LARGE SCALE GENOMIC DNA]</scope>
    <source>
        <strain evidence="6 7">J12C1-MA-4</strain>
    </source>
</reference>
<evidence type="ECO:0000256" key="2">
    <source>
        <dbReference type="ARBA" id="ARBA00023015"/>
    </source>
</evidence>
<dbReference type="InterPro" id="IPR005119">
    <property type="entry name" value="LysR_subst-bd"/>
</dbReference>
<dbReference type="AlphaFoldDB" id="A0A8F6TYV7"/>
<dbReference type="GO" id="GO:0045893">
    <property type="term" value="P:positive regulation of DNA-templated transcription"/>
    <property type="evidence" value="ECO:0007669"/>
    <property type="project" value="InterPro"/>
</dbReference>
<sequence>MDRRIKFRHLDAFSAIARERSFKVAAAQLNLTQPAISKTLKELESILGVVVMERSRSGVSLTPEGEIFLQFAEQSTAALRHGLRSIRATGSAAGKLKVGTLPSVASSLLPRAAQEFTRDNPDTLLEVHEGPHHDLTARLRSGGLDLVVGRLGRHETMDGLAFQQLYSEEVIIVARPGSPALEVRDFEGLRAFRVLYPPRDSAIRPLVARMLISEGVPLYHNRIETTSPAFGRAVVCDDENAVWIISRGVVVGDLNAGRLEKLNLDMSRTAGAVGIMTRAGEIPTPAARAFVRVLSALPPPA</sequence>
<organism evidence="6 7">
    <name type="scientific">Gymnodinialimonas ceratoperidinii</name>
    <dbReference type="NCBI Taxonomy" id="2856823"/>
    <lineage>
        <taxon>Bacteria</taxon>
        <taxon>Pseudomonadati</taxon>
        <taxon>Pseudomonadota</taxon>
        <taxon>Alphaproteobacteria</taxon>
        <taxon>Rhodobacterales</taxon>
        <taxon>Paracoccaceae</taxon>
        <taxon>Gymnodinialimonas</taxon>
    </lineage>
</organism>
<dbReference type="GO" id="GO:0003700">
    <property type="term" value="F:DNA-binding transcription factor activity"/>
    <property type="evidence" value="ECO:0007669"/>
    <property type="project" value="InterPro"/>
</dbReference>
<dbReference type="KEGG" id="gce:KYE46_03055"/>
<dbReference type="InterPro" id="IPR012787">
    <property type="entry name" value="TF_PcaQ"/>
</dbReference>
<evidence type="ECO:0000256" key="3">
    <source>
        <dbReference type="ARBA" id="ARBA00023125"/>
    </source>
</evidence>
<evidence type="ECO:0000259" key="5">
    <source>
        <dbReference type="PROSITE" id="PS50931"/>
    </source>
</evidence>
<comment type="similarity">
    <text evidence="1">Belongs to the LysR transcriptional regulatory family.</text>
</comment>
<dbReference type="Pfam" id="PF00126">
    <property type="entry name" value="HTH_1"/>
    <property type="match status" value="1"/>
</dbReference>
<gene>
    <name evidence="6" type="primary">pcaQ</name>
    <name evidence="6" type="ORF">KYE46_03055</name>
</gene>
<dbReference type="PANTHER" id="PTHR30419:SF8">
    <property type="entry name" value="NITROGEN ASSIMILATION TRANSCRIPTIONAL ACTIVATOR-RELATED"/>
    <property type="match status" value="1"/>
</dbReference>
<accession>A0A8F6TYV7</accession>
<dbReference type="GO" id="GO:0019619">
    <property type="term" value="P:3,4-dihydroxybenzoate catabolic process"/>
    <property type="evidence" value="ECO:0007669"/>
    <property type="project" value="InterPro"/>
</dbReference>
<dbReference type="PROSITE" id="PS50931">
    <property type="entry name" value="HTH_LYSR"/>
    <property type="match status" value="1"/>
</dbReference>
<keyword evidence="3" id="KW-0238">DNA-binding</keyword>
<keyword evidence="4" id="KW-0804">Transcription</keyword>
<dbReference type="GO" id="GO:0005829">
    <property type="term" value="C:cytosol"/>
    <property type="evidence" value="ECO:0007669"/>
    <property type="project" value="TreeGrafter"/>
</dbReference>
<keyword evidence="2" id="KW-0805">Transcription regulation</keyword>
<dbReference type="NCBIfam" id="TIGR02424">
    <property type="entry name" value="TF_pcaQ"/>
    <property type="match status" value="1"/>
</dbReference>
<dbReference type="FunFam" id="1.10.10.10:FF:000001">
    <property type="entry name" value="LysR family transcriptional regulator"/>
    <property type="match status" value="1"/>
</dbReference>
<evidence type="ECO:0000313" key="6">
    <source>
        <dbReference type="EMBL" id="QXT40246.1"/>
    </source>
</evidence>
<dbReference type="InterPro" id="IPR000847">
    <property type="entry name" value="LysR_HTH_N"/>
</dbReference>
<dbReference type="PANTHER" id="PTHR30419">
    <property type="entry name" value="HTH-TYPE TRANSCRIPTIONAL REGULATOR YBHD"/>
    <property type="match status" value="1"/>
</dbReference>
<dbReference type="InterPro" id="IPR050950">
    <property type="entry name" value="HTH-type_LysR_regulators"/>
</dbReference>
<evidence type="ECO:0000256" key="1">
    <source>
        <dbReference type="ARBA" id="ARBA00009437"/>
    </source>
</evidence>
<dbReference type="GO" id="GO:0003677">
    <property type="term" value="F:DNA binding"/>
    <property type="evidence" value="ECO:0007669"/>
    <property type="project" value="UniProtKB-KW"/>
</dbReference>
<evidence type="ECO:0000256" key="4">
    <source>
        <dbReference type="ARBA" id="ARBA00023163"/>
    </source>
</evidence>
<dbReference type="EMBL" id="CP079194">
    <property type="protein sequence ID" value="QXT40246.1"/>
    <property type="molecule type" value="Genomic_DNA"/>
</dbReference>
<keyword evidence="7" id="KW-1185">Reference proteome</keyword>